<comment type="caution">
    <text evidence="1">The sequence shown here is derived from an EMBL/GenBank/DDBJ whole genome shotgun (WGS) entry which is preliminary data.</text>
</comment>
<organism evidence="1 2">
    <name type="scientific">Coraliomargarita sinensis</name>
    <dbReference type="NCBI Taxonomy" id="2174842"/>
    <lineage>
        <taxon>Bacteria</taxon>
        <taxon>Pseudomonadati</taxon>
        <taxon>Verrucomicrobiota</taxon>
        <taxon>Opitutia</taxon>
        <taxon>Puniceicoccales</taxon>
        <taxon>Coraliomargaritaceae</taxon>
        <taxon>Coraliomargarita</taxon>
    </lineage>
</organism>
<name>A0A317ZLC6_9BACT</name>
<evidence type="ECO:0000313" key="2">
    <source>
        <dbReference type="Proteomes" id="UP000247099"/>
    </source>
</evidence>
<accession>A0A317ZLC6</accession>
<dbReference type="InParanoid" id="A0A317ZLC6"/>
<gene>
    <name evidence="1" type="ORF">DDZ13_05505</name>
</gene>
<dbReference type="Proteomes" id="UP000247099">
    <property type="component" value="Unassembled WGS sequence"/>
</dbReference>
<protein>
    <submittedName>
        <fullName evidence="1">Uncharacterized protein</fullName>
    </submittedName>
</protein>
<dbReference type="RefSeq" id="WP_110130434.1">
    <property type="nucleotide sequence ID" value="NZ_QHJQ01000003.1"/>
</dbReference>
<proteinExistence type="predicted"/>
<evidence type="ECO:0000313" key="1">
    <source>
        <dbReference type="EMBL" id="PXA04629.1"/>
    </source>
</evidence>
<dbReference type="EMBL" id="QHJQ01000003">
    <property type="protein sequence ID" value="PXA04629.1"/>
    <property type="molecule type" value="Genomic_DNA"/>
</dbReference>
<keyword evidence="2" id="KW-1185">Reference proteome</keyword>
<sequence>MSKTDRKLLNVPEGVIDAIKNDLNNNGVKYYKVTDVPEVFIDNHLIHPDVLAKSECVVAALSGCPDDNREYMFLTTLRVDGSDTDLDPIQMVYNTDLQTPEPSGVLRFHGKFPGRTLPIPITGSLQDFQNAVITTGVSFEEAEPRFSNAMHYMAQEYRQHVDGKEYGDE</sequence>
<reference evidence="1 2" key="1">
    <citation type="submission" date="2018-05" db="EMBL/GenBank/DDBJ databases">
        <title>Coraliomargarita sinensis sp. nov., isolated from a marine solar saltern.</title>
        <authorList>
            <person name="Zhou L.Y."/>
        </authorList>
    </citation>
    <scope>NUCLEOTIDE SEQUENCE [LARGE SCALE GENOMIC DNA]</scope>
    <source>
        <strain evidence="1 2">WN38</strain>
    </source>
</reference>
<dbReference type="AlphaFoldDB" id="A0A317ZLC6"/>